<reference evidence="1" key="1">
    <citation type="journal article" date="2021" name="New Phytol.">
        <title>Evolutionary innovations through gain and loss of genes in the ectomycorrhizal Boletales.</title>
        <authorList>
            <person name="Wu G."/>
            <person name="Miyauchi S."/>
            <person name="Morin E."/>
            <person name="Kuo A."/>
            <person name="Drula E."/>
            <person name="Varga T."/>
            <person name="Kohler A."/>
            <person name="Feng B."/>
            <person name="Cao Y."/>
            <person name="Lipzen A."/>
            <person name="Daum C."/>
            <person name="Hundley H."/>
            <person name="Pangilinan J."/>
            <person name="Johnson J."/>
            <person name="Barry K."/>
            <person name="LaButti K."/>
            <person name="Ng V."/>
            <person name="Ahrendt S."/>
            <person name="Min B."/>
            <person name="Choi I.G."/>
            <person name="Park H."/>
            <person name="Plett J.M."/>
            <person name="Magnuson J."/>
            <person name="Spatafora J.W."/>
            <person name="Nagy L.G."/>
            <person name="Henrissat B."/>
            <person name="Grigoriev I.V."/>
            <person name="Yang Z.L."/>
            <person name="Xu J."/>
            <person name="Martin F.M."/>
        </authorList>
    </citation>
    <scope>NUCLEOTIDE SEQUENCE</scope>
    <source>
        <strain evidence="1">KUC20120723A-06</strain>
    </source>
</reference>
<evidence type="ECO:0000313" key="1">
    <source>
        <dbReference type="EMBL" id="KAH7922977.1"/>
    </source>
</evidence>
<accession>A0ACB8BC18</accession>
<protein>
    <submittedName>
        <fullName evidence="1">Uncharacterized protein</fullName>
    </submittedName>
</protein>
<gene>
    <name evidence="1" type="ORF">BV22DRAFT_1130990</name>
</gene>
<comment type="caution">
    <text evidence="1">The sequence shown here is derived from an EMBL/GenBank/DDBJ whole genome shotgun (WGS) entry which is preliminary data.</text>
</comment>
<evidence type="ECO:0000313" key="2">
    <source>
        <dbReference type="Proteomes" id="UP000790709"/>
    </source>
</evidence>
<dbReference type="Proteomes" id="UP000790709">
    <property type="component" value="Unassembled WGS sequence"/>
</dbReference>
<proteinExistence type="predicted"/>
<dbReference type="EMBL" id="MU266466">
    <property type="protein sequence ID" value="KAH7922977.1"/>
    <property type="molecule type" value="Genomic_DNA"/>
</dbReference>
<sequence length="261" mass="28945">MSHTDVSDFADVHTPVLQAATIPGPHVPFIVQGAPIQSITVHWEPDDDGLIDAPRLLAQSTGPLTRLNAIRSNWSIGFIEAVARYLPRIDAICINNGNIFRTSSDDEAFINEALKQIVLNCLILTPDNVDFNIYSGDFATVQVWGDSCASLLVCAMHSGPVWHRLKENAWCPDLSHPFASHWLTMMLRRRQYSQVENVDGQLFDRFTCGMFPPLGGGYTLSEDDEEQEDGDGGGEDSSSQDGLDLSDDDEEDWDWANNQYG</sequence>
<name>A0ACB8BC18_9AGAM</name>
<keyword evidence="2" id="KW-1185">Reference proteome</keyword>
<organism evidence="1 2">
    <name type="scientific">Leucogyrophana mollusca</name>
    <dbReference type="NCBI Taxonomy" id="85980"/>
    <lineage>
        <taxon>Eukaryota</taxon>
        <taxon>Fungi</taxon>
        <taxon>Dikarya</taxon>
        <taxon>Basidiomycota</taxon>
        <taxon>Agaricomycotina</taxon>
        <taxon>Agaricomycetes</taxon>
        <taxon>Agaricomycetidae</taxon>
        <taxon>Boletales</taxon>
        <taxon>Boletales incertae sedis</taxon>
        <taxon>Leucogyrophana</taxon>
    </lineage>
</organism>